<dbReference type="Proteomes" id="UP000317093">
    <property type="component" value="Chromosome"/>
</dbReference>
<accession>A0A518B071</accession>
<comment type="similarity">
    <text evidence="1">Belongs to the metallo-dependent hydrolases superfamily.</text>
</comment>
<keyword evidence="4" id="KW-1185">Reference proteome</keyword>
<evidence type="ECO:0000256" key="1">
    <source>
        <dbReference type="ARBA" id="ARBA00038310"/>
    </source>
</evidence>
<dbReference type="Gene3D" id="3.20.20.140">
    <property type="entry name" value="Metal-dependent hydrolases"/>
    <property type="match status" value="1"/>
</dbReference>
<reference evidence="3 4" key="1">
    <citation type="submission" date="2019-02" db="EMBL/GenBank/DDBJ databases">
        <title>Deep-cultivation of Planctomycetes and their phenomic and genomic characterization uncovers novel biology.</title>
        <authorList>
            <person name="Wiegand S."/>
            <person name="Jogler M."/>
            <person name="Boedeker C."/>
            <person name="Pinto D."/>
            <person name="Vollmers J."/>
            <person name="Rivas-Marin E."/>
            <person name="Kohn T."/>
            <person name="Peeters S.H."/>
            <person name="Heuer A."/>
            <person name="Rast P."/>
            <person name="Oberbeckmann S."/>
            <person name="Bunk B."/>
            <person name="Jeske O."/>
            <person name="Meyerdierks A."/>
            <person name="Storesund J.E."/>
            <person name="Kallscheuer N."/>
            <person name="Luecker S."/>
            <person name="Lage O.M."/>
            <person name="Pohl T."/>
            <person name="Merkel B.J."/>
            <person name="Hornburger P."/>
            <person name="Mueller R.-W."/>
            <person name="Bruemmer F."/>
            <person name="Labrenz M."/>
            <person name="Spormann A.M."/>
            <person name="Op den Camp H."/>
            <person name="Overmann J."/>
            <person name="Amann R."/>
            <person name="Jetten M.S.M."/>
            <person name="Mascher T."/>
            <person name="Medema M.H."/>
            <person name="Devos D.P."/>
            <person name="Kaster A.-K."/>
            <person name="Ovreas L."/>
            <person name="Rohde M."/>
            <person name="Galperin M.Y."/>
            <person name="Jogler C."/>
        </authorList>
    </citation>
    <scope>NUCLEOTIDE SEQUENCE [LARGE SCALE GENOMIC DNA]</scope>
    <source>
        <strain evidence="3 4">Pan216</strain>
    </source>
</reference>
<dbReference type="PANTHER" id="PTHR43569">
    <property type="entry name" value="AMIDOHYDROLASE"/>
    <property type="match status" value="1"/>
</dbReference>
<dbReference type="PROSITE" id="PS51318">
    <property type="entry name" value="TAT"/>
    <property type="match status" value="1"/>
</dbReference>
<dbReference type="RefSeq" id="WP_145256154.1">
    <property type="nucleotide sequence ID" value="NZ_CP036279.1"/>
</dbReference>
<dbReference type="KEGG" id="knv:Pan216_12280"/>
<dbReference type="GO" id="GO:0016787">
    <property type="term" value="F:hydrolase activity"/>
    <property type="evidence" value="ECO:0007669"/>
    <property type="project" value="UniProtKB-KW"/>
</dbReference>
<dbReference type="InterPro" id="IPR006680">
    <property type="entry name" value="Amidohydro-rel"/>
</dbReference>
<evidence type="ECO:0000259" key="2">
    <source>
        <dbReference type="Pfam" id="PF04909"/>
    </source>
</evidence>
<dbReference type="AlphaFoldDB" id="A0A518B071"/>
<sequence length="325" mass="35703">MTTRRAFLGHAVAGALGTVALGAAKSDTGVETLEIIDCHTHFYDPTRPQGVPWPGKGTPLYRTVLPDDLKRLPKPKPVTGTVIVEASKWVEDNQWLLDLAKDDPFIVGIVGHLTPGEPAFKDHLARFGKNDLYRGIRVRDKQVLELLEKDDLADLKRMADADLSLDVNGGPTGPYAVARLAERLPSLRIVINHIANVPITAEAPPSEWAEGLRKASKGPNVFCKVSALVEGASRGGRTAPRELAFYKPYLDVVWDAFGENRLIYGSNWPVSDRGAEYHVLEQLVLDDVAERGSEVAPKFFSQNAIRAYKWVERPGRSEAIVPKSA</sequence>
<evidence type="ECO:0000313" key="3">
    <source>
        <dbReference type="EMBL" id="QDU60389.1"/>
    </source>
</evidence>
<gene>
    <name evidence="3" type="ORF">Pan216_12280</name>
</gene>
<dbReference type="SUPFAM" id="SSF51556">
    <property type="entry name" value="Metallo-dependent hydrolases"/>
    <property type="match status" value="1"/>
</dbReference>
<proteinExistence type="inferred from homology"/>
<organism evidence="3 4">
    <name type="scientific">Kolteria novifilia</name>
    <dbReference type="NCBI Taxonomy" id="2527975"/>
    <lineage>
        <taxon>Bacteria</taxon>
        <taxon>Pseudomonadati</taxon>
        <taxon>Planctomycetota</taxon>
        <taxon>Planctomycetia</taxon>
        <taxon>Kolteriales</taxon>
        <taxon>Kolteriaceae</taxon>
        <taxon>Kolteria</taxon>
    </lineage>
</organism>
<name>A0A518B071_9BACT</name>
<evidence type="ECO:0000313" key="4">
    <source>
        <dbReference type="Proteomes" id="UP000317093"/>
    </source>
</evidence>
<protein>
    <submittedName>
        <fullName evidence="3">Amidohydrolase</fullName>
    </submittedName>
</protein>
<dbReference type="InterPro" id="IPR052350">
    <property type="entry name" value="Metallo-dep_Lactonases"/>
</dbReference>
<dbReference type="InterPro" id="IPR006311">
    <property type="entry name" value="TAT_signal"/>
</dbReference>
<feature type="domain" description="Amidohydrolase-related" evidence="2">
    <location>
        <begin position="36"/>
        <end position="309"/>
    </location>
</feature>
<dbReference type="InterPro" id="IPR032466">
    <property type="entry name" value="Metal_Hydrolase"/>
</dbReference>
<dbReference type="EMBL" id="CP036279">
    <property type="protein sequence ID" value="QDU60389.1"/>
    <property type="molecule type" value="Genomic_DNA"/>
</dbReference>
<keyword evidence="3" id="KW-0378">Hydrolase</keyword>
<dbReference type="PANTHER" id="PTHR43569:SF2">
    <property type="entry name" value="AMIDOHYDROLASE-RELATED DOMAIN-CONTAINING PROTEIN"/>
    <property type="match status" value="1"/>
</dbReference>
<dbReference type="OrthoDB" id="5450317at2"/>
<dbReference type="Pfam" id="PF04909">
    <property type="entry name" value="Amidohydro_2"/>
    <property type="match status" value="1"/>
</dbReference>